<dbReference type="SUPFAM" id="SSF52540">
    <property type="entry name" value="P-loop containing nucleoside triphosphate hydrolases"/>
    <property type="match status" value="1"/>
</dbReference>
<dbReference type="Pfam" id="PF05673">
    <property type="entry name" value="DUF815"/>
    <property type="match status" value="1"/>
</dbReference>
<dbReference type="InterPro" id="IPR027417">
    <property type="entry name" value="P-loop_NTPase"/>
</dbReference>
<dbReference type="InterPro" id="IPR008533">
    <property type="entry name" value="DUF815"/>
</dbReference>
<sequence length="113" mass="13105">MDRGNLKGVEGFSAPKKLLYLDKQIELSSKNTACLCSGFEALNMFFYGENGLGKSSLVKYLIDKFSSKGLRCIEYLEEDVYSIYELFDIIRNSPYKFFIYFDDLAFEENDIRI</sequence>
<gene>
    <name evidence="1" type="ORF">ENM99_02850</name>
</gene>
<dbReference type="PANTHER" id="PTHR42935">
    <property type="entry name" value="SLR0930 PROTEIN"/>
    <property type="match status" value="1"/>
</dbReference>
<reference evidence="1" key="1">
    <citation type="journal article" date="2020" name="mSystems">
        <title>Genome- and Community-Level Interaction Insights into Carbon Utilization and Element Cycling Functions of Hydrothermarchaeota in Hydrothermal Sediment.</title>
        <authorList>
            <person name="Zhou Z."/>
            <person name="Liu Y."/>
            <person name="Xu W."/>
            <person name="Pan J."/>
            <person name="Luo Z.H."/>
            <person name="Li M."/>
        </authorList>
    </citation>
    <scope>NUCLEOTIDE SEQUENCE [LARGE SCALE GENOMIC DNA]</scope>
    <source>
        <strain evidence="1">SpSt-1135</strain>
    </source>
</reference>
<name>A0A7C6A6L6_DESAE</name>
<comment type="caution">
    <text evidence="1">The sequence shown here is derived from an EMBL/GenBank/DDBJ whole genome shotgun (WGS) entry which is preliminary data.</text>
</comment>
<dbReference type="AlphaFoldDB" id="A0A7C6A6L6"/>
<evidence type="ECO:0000313" key="1">
    <source>
        <dbReference type="EMBL" id="HHS48784.1"/>
    </source>
</evidence>
<proteinExistence type="predicted"/>
<protein>
    <submittedName>
        <fullName evidence="1">DUF815 domain-containing protein</fullName>
    </submittedName>
</protein>
<dbReference type="EMBL" id="DRZX01000138">
    <property type="protein sequence ID" value="HHS48784.1"/>
    <property type="molecule type" value="Genomic_DNA"/>
</dbReference>
<dbReference type="Gene3D" id="3.40.50.300">
    <property type="entry name" value="P-loop containing nucleotide triphosphate hydrolases"/>
    <property type="match status" value="1"/>
</dbReference>
<accession>A0A7C6A6L6</accession>
<dbReference type="Proteomes" id="UP000886400">
    <property type="component" value="Unassembled WGS sequence"/>
</dbReference>
<organism evidence="1">
    <name type="scientific">Desulfurella acetivorans</name>
    <dbReference type="NCBI Taxonomy" id="33002"/>
    <lineage>
        <taxon>Bacteria</taxon>
        <taxon>Pseudomonadati</taxon>
        <taxon>Campylobacterota</taxon>
        <taxon>Desulfurellia</taxon>
        <taxon>Desulfurellales</taxon>
        <taxon>Desulfurellaceae</taxon>
        <taxon>Desulfurella</taxon>
    </lineage>
</organism>
<dbReference type="PANTHER" id="PTHR42935:SF1">
    <property type="entry name" value="SLR0930 PROTEIN"/>
    <property type="match status" value="1"/>
</dbReference>